<evidence type="ECO:0000256" key="4">
    <source>
        <dbReference type="ARBA" id="ARBA00022679"/>
    </source>
</evidence>
<feature type="binding site" evidence="8">
    <location>
        <position position="267"/>
    </location>
    <ligand>
        <name>substrate</name>
    </ligand>
</feature>
<feature type="binding site" evidence="8">
    <location>
        <position position="238"/>
    </location>
    <ligand>
        <name>pyridoxal 5'-phosphate</name>
        <dbReference type="ChEBI" id="CHEBI:597326"/>
    </ligand>
</feature>
<evidence type="ECO:0000313" key="9">
    <source>
        <dbReference type="EMBL" id="UTO55406.1"/>
    </source>
</evidence>
<protein>
    <recommendedName>
        <fullName evidence="8">Adenosylmethionine-8-amino-7-oxononanoate aminotransferase</fullName>
        <ecNumber evidence="8">2.6.1.62</ecNumber>
    </recommendedName>
    <alternativeName>
        <fullName evidence="8">7,8-diamino-pelargonic acid aminotransferase</fullName>
        <shortName evidence="8">DAPA AT</shortName>
        <shortName evidence="8">DAPA aminotransferase</shortName>
    </alternativeName>
    <alternativeName>
        <fullName evidence="8">7,8-diaminononanoate synthase</fullName>
        <shortName evidence="8">DANS</shortName>
    </alternativeName>
    <alternativeName>
        <fullName evidence="8">Diaminopelargonic acid synthase</fullName>
    </alternativeName>
</protein>
<keyword evidence="6 8" id="KW-0663">Pyridoxal phosphate</keyword>
<comment type="caution">
    <text evidence="8">Lacks conserved residue(s) required for the propagation of feature annotation.</text>
</comment>
<dbReference type="EMBL" id="CP089286">
    <property type="protein sequence ID" value="UTO55406.1"/>
    <property type="molecule type" value="Genomic_DNA"/>
</dbReference>
<evidence type="ECO:0000256" key="8">
    <source>
        <dbReference type="HAMAP-Rule" id="MF_00834"/>
    </source>
</evidence>
<dbReference type="InterPro" id="IPR005815">
    <property type="entry name" value="BioA"/>
</dbReference>
<dbReference type="AlphaFoldDB" id="A0A9Q9BUL1"/>
<accession>A0A9Q9BUL1</accession>
<dbReference type="Proteomes" id="UP001059985">
    <property type="component" value="Chromosome"/>
</dbReference>
<dbReference type="Proteomes" id="UP001059822">
    <property type="component" value="Chromosome"/>
</dbReference>
<dbReference type="CDD" id="cd00610">
    <property type="entry name" value="OAT_like"/>
    <property type="match status" value="1"/>
</dbReference>
<evidence type="ECO:0000256" key="7">
    <source>
        <dbReference type="ARBA" id="ARBA00048449"/>
    </source>
</evidence>
<dbReference type="EMBL" id="CP089285">
    <property type="protein sequence ID" value="UTO56325.1"/>
    <property type="molecule type" value="Genomic_DNA"/>
</dbReference>
<feature type="binding site" evidence="8">
    <location>
        <position position="300"/>
    </location>
    <ligand>
        <name>substrate</name>
    </ligand>
</feature>
<dbReference type="RefSeq" id="WP_218194056.1">
    <property type="nucleotide sequence ID" value="NZ_CP054597.1"/>
</dbReference>
<keyword evidence="8" id="KW-0949">S-adenosyl-L-methionine</keyword>
<dbReference type="HAMAP" id="MF_00834">
    <property type="entry name" value="BioA"/>
    <property type="match status" value="1"/>
</dbReference>
<dbReference type="PANTHER" id="PTHR42684:SF17">
    <property type="entry name" value="ADENOSYLMETHIONINE-8-AMINO-7-OXONONANOATE AMINOTRANSFERASE"/>
    <property type="match status" value="1"/>
</dbReference>
<comment type="pathway">
    <text evidence="2 8">Cofactor biosynthesis; biotin biosynthesis; 7,8-diaminononanoate from 8-amino-7-oxononanoate (SAM route): step 1/1.</text>
</comment>
<comment type="subunit">
    <text evidence="8">Homodimer.</text>
</comment>
<proteinExistence type="inferred from homology"/>
<feature type="binding site" evidence="8">
    <location>
        <begin position="111"/>
        <end position="112"/>
    </location>
    <ligand>
        <name>pyridoxal 5'-phosphate</name>
        <dbReference type="ChEBI" id="CHEBI:597326"/>
    </ligand>
</feature>
<feature type="binding site" evidence="8">
    <location>
        <begin position="301"/>
        <end position="302"/>
    </location>
    <ligand>
        <name>pyridoxal 5'-phosphate</name>
        <dbReference type="ChEBI" id="CHEBI:597326"/>
    </ligand>
</feature>
<comment type="catalytic activity">
    <reaction evidence="7 8">
        <text>(8S)-8-amino-7-oxononanoate + S-adenosyl-L-methionine = S-adenosyl-4-methylsulfanyl-2-oxobutanoate + (7R,8S)-7,8-diammoniononanoate</text>
        <dbReference type="Rhea" id="RHEA:16861"/>
        <dbReference type="ChEBI" id="CHEBI:16490"/>
        <dbReference type="ChEBI" id="CHEBI:59789"/>
        <dbReference type="ChEBI" id="CHEBI:149468"/>
        <dbReference type="ChEBI" id="CHEBI:149469"/>
        <dbReference type="EC" id="2.6.1.62"/>
    </reaction>
</comment>
<sequence>MNSKLQWFAEGEPNIWLPYTKNFMQLPVKSANGCYIFLENGHLLLDGISSWWSVCHGYSHPYIVHKIQEQVETLSHIMLSGFAHEQGYRLASQLVKIAPVGLEKVFFSDSGSTAIEVAIKMAVQYFCNIGKCNKYKLISFYNGYHGDTMGCMSVSDPKVLHGSVLNKYYPNQYILKLPHTEEDMYDFTAQLELLHNDVAAVIIEPILQAAGGMKIYSPVILQQIYNITREYDILFIADEVATGFGRTGMMFACNHANITPDIMVVGKALTGGFCTLAATLTTQNIYDTFTLNTDTAFRHGPTFMANPLACAAANASIDLFINQKIMENIKNIELQLTKELKIFEKLHFVSSVRVIGAVGVIELNSGYINIINQDLTQKLLQLKIWIKPIGDVIYIMPPFIITSKELTTLIESINELLKTID</sequence>
<dbReference type="EC" id="2.6.1.62" evidence="8"/>
<name>A0A9Q9BUL1_9RICK</name>
<evidence type="ECO:0000256" key="3">
    <source>
        <dbReference type="ARBA" id="ARBA00022576"/>
    </source>
</evidence>
<comment type="cofactor">
    <cofactor evidence="1 8">
        <name>pyridoxal 5'-phosphate</name>
        <dbReference type="ChEBI" id="CHEBI:597326"/>
    </cofactor>
</comment>
<dbReference type="Pfam" id="PF00202">
    <property type="entry name" value="Aminotran_3"/>
    <property type="match status" value="1"/>
</dbReference>
<dbReference type="GO" id="GO:0030170">
    <property type="term" value="F:pyridoxal phosphate binding"/>
    <property type="evidence" value="ECO:0007669"/>
    <property type="project" value="UniProtKB-UniRule"/>
</dbReference>
<comment type="subcellular location">
    <subcellularLocation>
        <location evidence="8">Cytoplasm</location>
    </subcellularLocation>
</comment>
<dbReference type="GO" id="GO:0009102">
    <property type="term" value="P:biotin biosynthetic process"/>
    <property type="evidence" value="ECO:0007669"/>
    <property type="project" value="UniProtKB-UniRule"/>
</dbReference>
<dbReference type="GO" id="GO:0004015">
    <property type="term" value="F:adenosylmethionine-8-amino-7-oxononanoate transaminase activity"/>
    <property type="evidence" value="ECO:0007669"/>
    <property type="project" value="UniProtKB-UniRule"/>
</dbReference>
<feature type="binding site" evidence="8">
    <location>
        <position position="51"/>
    </location>
    <ligand>
        <name>substrate</name>
    </ligand>
</feature>
<dbReference type="InterPro" id="IPR005814">
    <property type="entry name" value="Aminotrans_3"/>
</dbReference>
<keyword evidence="3 8" id="KW-0032">Aminotransferase</keyword>
<gene>
    <name evidence="8" type="primary">bioA</name>
    <name evidence="10" type="ORF">LUA81_04455</name>
    <name evidence="9" type="ORF">LUA82_04505</name>
</gene>
<dbReference type="GO" id="GO:0005737">
    <property type="term" value="C:cytoplasm"/>
    <property type="evidence" value="ECO:0007669"/>
    <property type="project" value="UniProtKB-SubCell"/>
</dbReference>
<dbReference type="PROSITE" id="PS00600">
    <property type="entry name" value="AA_TRANSFER_CLASS_3"/>
    <property type="match status" value="1"/>
</dbReference>
<evidence type="ECO:0000256" key="1">
    <source>
        <dbReference type="ARBA" id="ARBA00001933"/>
    </source>
</evidence>
<dbReference type="InterPro" id="IPR049704">
    <property type="entry name" value="Aminotrans_3_PPA_site"/>
</dbReference>
<comment type="similarity">
    <text evidence="8">Belongs to the class-III pyridoxal-phosphate-dependent aminotransferase family. BioA subfamily.</text>
</comment>
<dbReference type="NCBIfam" id="TIGR00508">
    <property type="entry name" value="bioA"/>
    <property type="match status" value="1"/>
</dbReference>
<dbReference type="PANTHER" id="PTHR42684">
    <property type="entry name" value="ADENOSYLMETHIONINE-8-AMINO-7-OXONONANOATE AMINOTRANSFERASE"/>
    <property type="match status" value="1"/>
</dbReference>
<keyword evidence="8" id="KW-0963">Cytoplasm</keyword>
<evidence type="ECO:0000256" key="6">
    <source>
        <dbReference type="ARBA" id="ARBA00022898"/>
    </source>
</evidence>
<evidence type="ECO:0000313" key="11">
    <source>
        <dbReference type="Proteomes" id="UP001059822"/>
    </source>
</evidence>
<evidence type="ECO:0000313" key="10">
    <source>
        <dbReference type="EMBL" id="UTO56325.1"/>
    </source>
</evidence>
<dbReference type="NCBIfam" id="NF004624">
    <property type="entry name" value="PRK05964.1"/>
    <property type="match status" value="1"/>
</dbReference>
<reference evidence="9" key="1">
    <citation type="journal article" date="2022" name="Microorganisms">
        <title>Assembly and Comparison of Ca. Neoehrlichia mikurensis Genomes.</title>
        <authorList>
            <person name="Azagi T."/>
            <person name="Dirks R.P."/>
            <person name="Yebra-Pimentel E.S."/>
            <person name="Schaap P.J."/>
            <person name="Koehorst J.J."/>
            <person name="Esser H.J."/>
            <person name="Sprong H."/>
        </authorList>
    </citation>
    <scope>NUCLEOTIDE SEQUENCE</scope>
    <source>
        <strain evidence="10">18-2804</strain>
        <strain evidence="9">18-2837</strain>
    </source>
</reference>
<evidence type="ECO:0000313" key="12">
    <source>
        <dbReference type="Proteomes" id="UP001059985"/>
    </source>
</evidence>
<evidence type="ECO:0000256" key="2">
    <source>
        <dbReference type="ARBA" id="ARBA00005063"/>
    </source>
</evidence>
<dbReference type="PIRSF" id="PIRSF000521">
    <property type="entry name" value="Transaminase_4ab_Lys_Orn"/>
    <property type="match status" value="1"/>
</dbReference>
<comment type="function">
    <text evidence="8">Catalyzes the transfer of the alpha-amino group from S-adenosyl-L-methionine (SAM) to 7-keto-8-aminopelargonic acid (KAPA) to form 7,8-diaminopelargonic acid (DAPA). It is the only aminotransferase known to utilize SAM as an amino donor.</text>
</comment>
<dbReference type="FunFam" id="3.40.640.10:FF:000004">
    <property type="entry name" value="Acetylornithine aminotransferase"/>
    <property type="match status" value="1"/>
</dbReference>
<organism evidence="9 11">
    <name type="scientific">Neoehrlichia mikurensis</name>
    <dbReference type="NCBI Taxonomy" id="89586"/>
    <lineage>
        <taxon>Bacteria</taxon>
        <taxon>Pseudomonadati</taxon>
        <taxon>Pseudomonadota</taxon>
        <taxon>Alphaproteobacteria</taxon>
        <taxon>Rickettsiales</taxon>
        <taxon>Anaplasmataceae</taxon>
        <taxon>Candidatus Neoehrlichia</taxon>
    </lineage>
</organism>
<keyword evidence="5 8" id="KW-0093">Biotin biosynthesis</keyword>
<keyword evidence="4 8" id="KW-0808">Transferase</keyword>
<evidence type="ECO:0000256" key="5">
    <source>
        <dbReference type="ARBA" id="ARBA00022756"/>
    </source>
</evidence>
<feature type="binding site" evidence="8">
    <location>
        <position position="144"/>
    </location>
    <ligand>
        <name>substrate</name>
    </ligand>
</feature>
<keyword evidence="12" id="KW-1185">Reference proteome</keyword>
<feature type="modified residue" description="N6-(pyridoxal phosphate)lysine" evidence="8">
    <location>
        <position position="267"/>
    </location>
</feature>
<feature type="site" description="Participates in the substrate recognition with KAPA and in a stacking interaction with the adenine ring of SAM" evidence="8">
    <location>
        <position position="19"/>
    </location>
</feature>